<proteinExistence type="predicted"/>
<feature type="domain" description="Tudor" evidence="2">
    <location>
        <begin position="445"/>
        <end position="502"/>
    </location>
</feature>
<comment type="caution">
    <text evidence="3">The sequence shown here is derived from an EMBL/GenBank/DDBJ whole genome shotgun (WGS) entry which is preliminary data.</text>
</comment>
<gene>
    <name evidence="3" type="ORF">QE152_g11314</name>
</gene>
<dbReference type="SUPFAM" id="SSF63748">
    <property type="entry name" value="Tudor/PWWP/MBT"/>
    <property type="match status" value="3"/>
</dbReference>
<evidence type="ECO:0000259" key="2">
    <source>
        <dbReference type="PROSITE" id="PS50304"/>
    </source>
</evidence>
<dbReference type="AlphaFoldDB" id="A0AAW1LRU7"/>
<feature type="region of interest" description="Disordered" evidence="1">
    <location>
        <begin position="781"/>
        <end position="944"/>
    </location>
</feature>
<protein>
    <submittedName>
        <fullName evidence="3">Tudor domain</fullName>
    </submittedName>
</protein>
<name>A0AAW1LRU7_POPJA</name>
<accession>A0AAW1LRU7</accession>
<feature type="compositionally biased region" description="Polar residues" evidence="1">
    <location>
        <begin position="820"/>
        <end position="836"/>
    </location>
</feature>
<dbReference type="InterPro" id="IPR002999">
    <property type="entry name" value="Tudor"/>
</dbReference>
<keyword evidence="4" id="KW-1185">Reference proteome</keyword>
<feature type="region of interest" description="Disordered" evidence="1">
    <location>
        <begin position="1"/>
        <end position="30"/>
    </location>
</feature>
<dbReference type="SMART" id="SM00333">
    <property type="entry name" value="TUDOR"/>
    <property type="match status" value="3"/>
</dbReference>
<sequence length="944" mass="103629">MSAWRDRWEGEVVEGGKDGAPPEETEPAECPPGEIEVVESEIEVVAEEMTETPPIGFHVVISHIDTPNEFYLQQSEAVESINLLQEELQEQISNLPNLENPTAGVLCAAPYFNQWFRALVLDADEDITTVRFVDVGNTDVITNSTAHVKTLPAEMLSIEYHAKLCSLFVKPIGEEWSTAAQDKFLQYKTVENLTAEIVHQDEKTTYVELYANGQNVGEILKQDGLAADLQLETEANSTGFISHLNSPSEFWIQLESSCSDLEWVADQLANAESYPALEDLTPGSLCAAVFSDDDAWYRARILSNTVAGLEVIFIDYGNSCSCNGLRELPEDLIMLPPLALKCSLQKPNGILQWSQASTDKFKEISADGATVFNVNILTPGETSIVQLTYDDQDVSAQLVPETRQCFVSHVDSVDSFWVQFMDDNAKIENLTETMENAENWPEITEAEVGDLVAALFEDELWYRAKVLEKIDGEYQVLFVDYGNTTGVSLLRQLPEECAQLEALASNFKLDMLPRTKWGDRSDELFTSMTECGVAMFDIELVAENTARLYLNGLDVRSSLECVKCTPSVSLQSSPKKAQTETVQQVISEEVEHQDASDVIEIEVRVESTAEAIDANDESDQGTKTNAAEAINANDESNQDTKTDAVEAINANDESNQDTKTDAVEAINANDESNQDTKTDAAEAINANDESNQDTKTDAAEAINANDESNQDTKTDAAEAINVNDESDQGIKTDAAEIIGTHLDEILEAVVDSSQSNSSPVESLKKSPETDLVETIEIELSTEEIQTESPSDLIENVAVDEKLNTPGSDLSSPEKDEVKSPETSPDSNLSPMTSSPIKETVKTTEIEASDPNTPTDSPKKSAISEPEGDVPKCDNTNQEQPQIPPIDTAVNTDASDAKEIDTNTTDCDKTEEEETKLCIEGHSPKKDKVSDDIPDERKESKLEEK</sequence>
<dbReference type="Gene3D" id="2.40.50.90">
    <property type="match status" value="3"/>
</dbReference>
<dbReference type="InterPro" id="IPR050621">
    <property type="entry name" value="Tudor_domain_containing"/>
</dbReference>
<feature type="compositionally biased region" description="Basic and acidic residues" evidence="1">
    <location>
        <begin position="914"/>
        <end position="944"/>
    </location>
</feature>
<dbReference type="PANTHER" id="PTHR22948">
    <property type="entry name" value="TUDOR DOMAIN CONTAINING PROTEIN"/>
    <property type="match status" value="1"/>
</dbReference>
<evidence type="ECO:0000313" key="4">
    <source>
        <dbReference type="Proteomes" id="UP001458880"/>
    </source>
</evidence>
<dbReference type="Proteomes" id="UP001458880">
    <property type="component" value="Unassembled WGS sequence"/>
</dbReference>
<dbReference type="Pfam" id="PF00567">
    <property type="entry name" value="TUDOR"/>
    <property type="match status" value="3"/>
</dbReference>
<dbReference type="InterPro" id="IPR035437">
    <property type="entry name" value="SNase_OB-fold_sf"/>
</dbReference>
<evidence type="ECO:0000256" key="1">
    <source>
        <dbReference type="SAM" id="MobiDB-lite"/>
    </source>
</evidence>
<dbReference type="GO" id="GO:0005737">
    <property type="term" value="C:cytoplasm"/>
    <property type="evidence" value="ECO:0007669"/>
    <property type="project" value="UniProtKB-ARBA"/>
</dbReference>
<feature type="compositionally biased region" description="Basic and acidic residues" evidence="1">
    <location>
        <begin position="1"/>
        <end position="17"/>
    </location>
</feature>
<dbReference type="Gene3D" id="2.30.30.140">
    <property type="match status" value="3"/>
</dbReference>
<dbReference type="EMBL" id="JASPKY010000109">
    <property type="protein sequence ID" value="KAK9736719.1"/>
    <property type="molecule type" value="Genomic_DNA"/>
</dbReference>
<dbReference type="PROSITE" id="PS50304">
    <property type="entry name" value="TUDOR"/>
    <property type="match status" value="2"/>
</dbReference>
<organism evidence="3 4">
    <name type="scientific">Popillia japonica</name>
    <name type="common">Japanese beetle</name>
    <dbReference type="NCBI Taxonomy" id="7064"/>
    <lineage>
        <taxon>Eukaryota</taxon>
        <taxon>Metazoa</taxon>
        <taxon>Ecdysozoa</taxon>
        <taxon>Arthropoda</taxon>
        <taxon>Hexapoda</taxon>
        <taxon>Insecta</taxon>
        <taxon>Pterygota</taxon>
        <taxon>Neoptera</taxon>
        <taxon>Endopterygota</taxon>
        <taxon>Coleoptera</taxon>
        <taxon>Polyphaga</taxon>
        <taxon>Scarabaeiformia</taxon>
        <taxon>Scarabaeidae</taxon>
        <taxon>Rutelinae</taxon>
        <taxon>Popillia</taxon>
    </lineage>
</organism>
<evidence type="ECO:0000313" key="3">
    <source>
        <dbReference type="EMBL" id="KAK9736719.1"/>
    </source>
</evidence>
<dbReference type="PANTHER" id="PTHR22948:SF29">
    <property type="entry name" value="FI02030P-RELATED"/>
    <property type="match status" value="1"/>
</dbReference>
<reference evidence="3 4" key="1">
    <citation type="journal article" date="2024" name="BMC Genomics">
        <title>De novo assembly and annotation of Popillia japonica's genome with initial clues to its potential as an invasive pest.</title>
        <authorList>
            <person name="Cucini C."/>
            <person name="Boschi S."/>
            <person name="Funari R."/>
            <person name="Cardaioli E."/>
            <person name="Iannotti N."/>
            <person name="Marturano G."/>
            <person name="Paoli F."/>
            <person name="Bruttini M."/>
            <person name="Carapelli A."/>
            <person name="Frati F."/>
            <person name="Nardi F."/>
        </authorList>
    </citation>
    <scope>NUCLEOTIDE SEQUENCE [LARGE SCALE GENOMIC DNA]</scope>
    <source>
        <strain evidence="3">DMR45628</strain>
    </source>
</reference>
<feature type="domain" description="Tudor" evidence="2">
    <location>
        <begin position="279"/>
        <end position="337"/>
    </location>
</feature>